<dbReference type="Pfam" id="PF18029">
    <property type="entry name" value="Glyoxalase_6"/>
    <property type="match status" value="1"/>
</dbReference>
<dbReference type="Gene3D" id="3.10.180.10">
    <property type="entry name" value="2,3-Dihydroxybiphenyl 1,2-Dioxygenase, domain 1"/>
    <property type="match status" value="1"/>
</dbReference>
<dbReference type="SUPFAM" id="SSF54593">
    <property type="entry name" value="Glyoxalase/Bleomycin resistance protein/Dihydroxybiphenyl dioxygenase"/>
    <property type="match status" value="1"/>
</dbReference>
<dbReference type="RefSeq" id="WP_093389161.1">
    <property type="nucleotide sequence ID" value="NZ_FOTW01000017.1"/>
</dbReference>
<dbReference type="AlphaFoldDB" id="A0A1I4PSW4"/>
<protein>
    <recommendedName>
        <fullName evidence="1">VOC domain-containing protein</fullName>
    </recommendedName>
</protein>
<reference evidence="2 3" key="1">
    <citation type="submission" date="2016-10" db="EMBL/GenBank/DDBJ databases">
        <authorList>
            <person name="de Groot N.N."/>
        </authorList>
    </citation>
    <scope>NUCLEOTIDE SEQUENCE [LARGE SCALE GENOMIC DNA]</scope>
    <source>
        <strain evidence="2 3">ATCC 43154</strain>
    </source>
</reference>
<dbReference type="Proteomes" id="UP000199470">
    <property type="component" value="Unassembled WGS sequence"/>
</dbReference>
<dbReference type="OrthoDB" id="4548523at2"/>
<dbReference type="PROSITE" id="PS51819">
    <property type="entry name" value="VOC"/>
    <property type="match status" value="1"/>
</dbReference>
<proteinExistence type="predicted"/>
<feature type="domain" description="VOC" evidence="1">
    <location>
        <begin position="4"/>
        <end position="112"/>
    </location>
</feature>
<gene>
    <name evidence="2" type="ORF">SAMN02982985_03562</name>
</gene>
<keyword evidence="3" id="KW-1185">Reference proteome</keyword>
<dbReference type="EMBL" id="FOTW01000017">
    <property type="protein sequence ID" value="SFM30553.1"/>
    <property type="molecule type" value="Genomic_DNA"/>
</dbReference>
<dbReference type="InterPro" id="IPR037523">
    <property type="entry name" value="VOC_core"/>
</dbReference>
<evidence type="ECO:0000313" key="2">
    <source>
        <dbReference type="EMBL" id="SFM30553.1"/>
    </source>
</evidence>
<evidence type="ECO:0000259" key="1">
    <source>
        <dbReference type="PROSITE" id="PS51819"/>
    </source>
</evidence>
<accession>A0A1I4PSW4</accession>
<sequence length="121" mass="13159">MIKGLRAVMYPVPDMQQGKAWYSQVLGVAPYFDQPFYIGFAVGGFELGLFPDGQPGISGNRAHWGVDKIEDEVERIVALGATVFSAVQDVGQGIKVAELLDPYGNIFGLIENPLFDPKAIN</sequence>
<dbReference type="InterPro" id="IPR041581">
    <property type="entry name" value="Glyoxalase_6"/>
</dbReference>
<dbReference type="STRING" id="758825.SAMN02982985_03562"/>
<name>A0A1I4PSW4_9BURK</name>
<evidence type="ECO:0000313" key="3">
    <source>
        <dbReference type="Proteomes" id="UP000199470"/>
    </source>
</evidence>
<dbReference type="InterPro" id="IPR029068">
    <property type="entry name" value="Glyas_Bleomycin-R_OHBP_Dase"/>
</dbReference>
<organism evidence="2 3">
    <name type="scientific">Rugamonas rubra</name>
    <dbReference type="NCBI Taxonomy" id="758825"/>
    <lineage>
        <taxon>Bacteria</taxon>
        <taxon>Pseudomonadati</taxon>
        <taxon>Pseudomonadota</taxon>
        <taxon>Betaproteobacteria</taxon>
        <taxon>Burkholderiales</taxon>
        <taxon>Oxalobacteraceae</taxon>
        <taxon>Telluria group</taxon>
        <taxon>Rugamonas</taxon>
    </lineage>
</organism>